<reference evidence="2" key="1">
    <citation type="journal article" date="2014" name="Nat. Commun.">
        <title>The emerging biofuel crop Camelina sativa retains a highly undifferentiated hexaploid genome structure.</title>
        <authorList>
            <person name="Kagale S."/>
            <person name="Koh C."/>
            <person name="Nixon J."/>
            <person name="Bollina V."/>
            <person name="Clarke W.E."/>
            <person name="Tuteja R."/>
            <person name="Spillane C."/>
            <person name="Robinson S.J."/>
            <person name="Links M.G."/>
            <person name="Clarke C."/>
            <person name="Higgins E.E."/>
            <person name="Huebert T."/>
            <person name="Sharpe A.G."/>
            <person name="Parkin I.A."/>
        </authorList>
    </citation>
    <scope>NUCLEOTIDE SEQUENCE [LARGE SCALE GENOMIC DNA]</scope>
    <source>
        <strain evidence="2">cv. DH55</strain>
    </source>
</reference>
<dbReference type="GeneID" id="104783036"/>
<dbReference type="InterPro" id="IPR053030">
    <property type="entry name" value="Ribosomal_biogenesis_FAF1-like"/>
</dbReference>
<dbReference type="InterPro" id="IPR027973">
    <property type="entry name" value="FSAF1-like"/>
</dbReference>
<dbReference type="PANTHER" id="PTHR28096:SF1">
    <property type="entry name" value="PROTEIN FAF1"/>
    <property type="match status" value="1"/>
</dbReference>
<reference evidence="3" key="2">
    <citation type="submission" date="2025-08" db="UniProtKB">
        <authorList>
            <consortium name="RefSeq"/>
        </authorList>
    </citation>
    <scope>IDENTIFICATION</scope>
    <source>
        <tissue evidence="3">Leaf</tissue>
    </source>
</reference>
<feature type="compositionally biased region" description="Basic and acidic residues" evidence="1">
    <location>
        <begin position="105"/>
        <end position="115"/>
    </location>
</feature>
<sequence>MYNRKPMEKKKKEGMASNNQDMSFKNIMKDVKFFASTHMTWKDKKALENKQVTELGGKPQKKQRLPLSVALVPMKKQKEREEKMLDQNRILGRFGGQFGSVSTRKPVEKKRTPEERVLKSTVGHFKGGVLDVRHLLHPGNSLTNDRDFKIKKHSKRENMGGGGGEGGGIKSKGKKKNGKKKNKGKKKGGGKKRGKPSR</sequence>
<evidence type="ECO:0000313" key="3">
    <source>
        <dbReference type="RefSeq" id="XP_010506416.1"/>
    </source>
</evidence>
<feature type="region of interest" description="Disordered" evidence="1">
    <location>
        <begin position="1"/>
        <end position="21"/>
    </location>
</feature>
<feature type="compositionally biased region" description="Gly residues" evidence="1">
    <location>
        <begin position="159"/>
        <end position="170"/>
    </location>
</feature>
<keyword evidence="2" id="KW-1185">Reference proteome</keyword>
<protein>
    <submittedName>
        <fullName evidence="3">Uncharacterized protein LOC104783036</fullName>
    </submittedName>
</protein>
<feature type="compositionally biased region" description="Basic residues" evidence="1">
    <location>
        <begin position="171"/>
        <end position="198"/>
    </location>
</feature>
<evidence type="ECO:0000313" key="2">
    <source>
        <dbReference type="Proteomes" id="UP000694864"/>
    </source>
</evidence>
<dbReference type="Proteomes" id="UP000694864">
    <property type="component" value="Chromosome 4"/>
</dbReference>
<evidence type="ECO:0000256" key="1">
    <source>
        <dbReference type="SAM" id="MobiDB-lite"/>
    </source>
</evidence>
<dbReference type="Pfam" id="PF15375">
    <property type="entry name" value="FSAF1"/>
    <property type="match status" value="1"/>
</dbReference>
<organism evidence="2 3">
    <name type="scientific">Camelina sativa</name>
    <name type="common">False flax</name>
    <name type="synonym">Myagrum sativum</name>
    <dbReference type="NCBI Taxonomy" id="90675"/>
    <lineage>
        <taxon>Eukaryota</taxon>
        <taxon>Viridiplantae</taxon>
        <taxon>Streptophyta</taxon>
        <taxon>Embryophyta</taxon>
        <taxon>Tracheophyta</taxon>
        <taxon>Spermatophyta</taxon>
        <taxon>Magnoliopsida</taxon>
        <taxon>eudicotyledons</taxon>
        <taxon>Gunneridae</taxon>
        <taxon>Pentapetalae</taxon>
        <taxon>rosids</taxon>
        <taxon>malvids</taxon>
        <taxon>Brassicales</taxon>
        <taxon>Brassicaceae</taxon>
        <taxon>Camelineae</taxon>
        <taxon>Camelina</taxon>
    </lineage>
</organism>
<dbReference type="PANTHER" id="PTHR28096">
    <property type="entry name" value="PROTEIN FAF1"/>
    <property type="match status" value="1"/>
</dbReference>
<feature type="region of interest" description="Disordered" evidence="1">
    <location>
        <begin position="94"/>
        <end position="115"/>
    </location>
</feature>
<feature type="region of interest" description="Disordered" evidence="1">
    <location>
        <begin position="136"/>
        <end position="198"/>
    </location>
</feature>
<name>A0ABM0YVC6_CAMSA</name>
<accession>A0ABM0YVC6</accession>
<dbReference type="RefSeq" id="XP_010506416.1">
    <property type="nucleotide sequence ID" value="XM_010508114.1"/>
</dbReference>
<gene>
    <name evidence="3" type="primary">LOC104783036</name>
</gene>
<proteinExistence type="predicted"/>